<organism evidence="2 3">
    <name type="scientific">Klenkia soli</name>
    <dbReference type="NCBI Taxonomy" id="1052260"/>
    <lineage>
        <taxon>Bacteria</taxon>
        <taxon>Bacillati</taxon>
        <taxon>Actinomycetota</taxon>
        <taxon>Actinomycetes</taxon>
        <taxon>Geodermatophilales</taxon>
        <taxon>Geodermatophilaceae</taxon>
        <taxon>Klenkia</taxon>
    </lineage>
</organism>
<dbReference type="Proteomes" id="UP000199088">
    <property type="component" value="Unassembled WGS sequence"/>
</dbReference>
<keyword evidence="1" id="KW-1133">Transmembrane helix</keyword>
<keyword evidence="1" id="KW-0472">Membrane</keyword>
<feature type="transmembrane region" description="Helical" evidence="1">
    <location>
        <begin position="124"/>
        <end position="144"/>
    </location>
</feature>
<dbReference type="RefSeq" id="WP_091250819.1">
    <property type="nucleotide sequence ID" value="NZ_FNIR01000023.1"/>
</dbReference>
<proteinExistence type="predicted"/>
<feature type="transmembrane region" description="Helical" evidence="1">
    <location>
        <begin position="196"/>
        <end position="214"/>
    </location>
</feature>
<protein>
    <submittedName>
        <fullName evidence="2">Uncharacterized protein</fullName>
    </submittedName>
</protein>
<evidence type="ECO:0000313" key="3">
    <source>
        <dbReference type="Proteomes" id="UP000199088"/>
    </source>
</evidence>
<reference evidence="3" key="1">
    <citation type="submission" date="2016-10" db="EMBL/GenBank/DDBJ databases">
        <authorList>
            <person name="Varghese N."/>
            <person name="Submissions S."/>
        </authorList>
    </citation>
    <scope>NUCLEOTIDE SEQUENCE [LARGE SCALE GENOMIC DNA]</scope>
    <source>
        <strain evidence="3">DSM 45843</strain>
    </source>
</reference>
<feature type="transmembrane region" description="Helical" evidence="1">
    <location>
        <begin position="95"/>
        <end position="112"/>
    </location>
</feature>
<accession>A0A1H0UUH8</accession>
<sequence length="254" mass="26184">MSTRPATDAPETRPALLRRAADRAGRSWPDTRGLLLSSLAAPVRPITATVRVLGALVVVAELVGLLARRACAAGGCGPTAAAWATRLDMDALGSVPRALITLVLAAVALVCLRGARVAGRGGAVVWWAVLAAGCALLAAAKHWSVHSLLEERLAPLLPGTDIQLLFVVVSVVGLLVVVVSGRWVRRETRTVVTTWLALYAVAAVGLAAVTLVLARLGSLAADVATLVEETGEGLTAVGLLAVVLASTRQLAARR</sequence>
<gene>
    <name evidence="2" type="ORF">SAMN05660199_04643</name>
</gene>
<name>A0A1H0UUH8_9ACTN</name>
<feature type="transmembrane region" description="Helical" evidence="1">
    <location>
        <begin position="234"/>
        <end position="251"/>
    </location>
</feature>
<feature type="transmembrane region" description="Helical" evidence="1">
    <location>
        <begin position="164"/>
        <end position="184"/>
    </location>
</feature>
<dbReference type="EMBL" id="FNIR01000023">
    <property type="protein sequence ID" value="SDP69745.1"/>
    <property type="molecule type" value="Genomic_DNA"/>
</dbReference>
<dbReference type="AlphaFoldDB" id="A0A1H0UUH8"/>
<keyword evidence="3" id="KW-1185">Reference proteome</keyword>
<evidence type="ECO:0000313" key="2">
    <source>
        <dbReference type="EMBL" id="SDP69745.1"/>
    </source>
</evidence>
<evidence type="ECO:0000256" key="1">
    <source>
        <dbReference type="SAM" id="Phobius"/>
    </source>
</evidence>
<keyword evidence="1" id="KW-0812">Transmembrane</keyword>